<dbReference type="EMBL" id="BGZK01001028">
    <property type="protein sequence ID" value="GBP69053.1"/>
    <property type="molecule type" value="Genomic_DNA"/>
</dbReference>
<name>A0A4C1Y0Z7_EUMVA</name>
<gene>
    <name evidence="1" type="ORF">EVAR_39254_1</name>
</gene>
<dbReference type="Proteomes" id="UP000299102">
    <property type="component" value="Unassembled WGS sequence"/>
</dbReference>
<keyword evidence="2" id="KW-1185">Reference proteome</keyword>
<comment type="caution">
    <text evidence="1">The sequence shown here is derived from an EMBL/GenBank/DDBJ whole genome shotgun (WGS) entry which is preliminary data.</text>
</comment>
<evidence type="ECO:0000313" key="1">
    <source>
        <dbReference type="EMBL" id="GBP69053.1"/>
    </source>
</evidence>
<dbReference type="AlphaFoldDB" id="A0A4C1Y0Z7"/>
<organism evidence="1 2">
    <name type="scientific">Eumeta variegata</name>
    <name type="common">Bagworm moth</name>
    <name type="synonym">Eumeta japonica</name>
    <dbReference type="NCBI Taxonomy" id="151549"/>
    <lineage>
        <taxon>Eukaryota</taxon>
        <taxon>Metazoa</taxon>
        <taxon>Ecdysozoa</taxon>
        <taxon>Arthropoda</taxon>
        <taxon>Hexapoda</taxon>
        <taxon>Insecta</taxon>
        <taxon>Pterygota</taxon>
        <taxon>Neoptera</taxon>
        <taxon>Endopterygota</taxon>
        <taxon>Lepidoptera</taxon>
        <taxon>Glossata</taxon>
        <taxon>Ditrysia</taxon>
        <taxon>Tineoidea</taxon>
        <taxon>Psychidae</taxon>
        <taxon>Oiketicinae</taxon>
        <taxon>Eumeta</taxon>
    </lineage>
</organism>
<protein>
    <submittedName>
        <fullName evidence="1">Uncharacterized protein</fullName>
    </submittedName>
</protein>
<reference evidence="1 2" key="1">
    <citation type="journal article" date="2019" name="Commun. Biol.">
        <title>The bagworm genome reveals a unique fibroin gene that provides high tensile strength.</title>
        <authorList>
            <person name="Kono N."/>
            <person name="Nakamura H."/>
            <person name="Ohtoshi R."/>
            <person name="Tomita M."/>
            <person name="Numata K."/>
            <person name="Arakawa K."/>
        </authorList>
    </citation>
    <scope>NUCLEOTIDE SEQUENCE [LARGE SCALE GENOMIC DNA]</scope>
</reference>
<accession>A0A4C1Y0Z7</accession>
<proteinExistence type="predicted"/>
<evidence type="ECO:0000313" key="2">
    <source>
        <dbReference type="Proteomes" id="UP000299102"/>
    </source>
</evidence>
<sequence>MLKLLKNCSVRIEELNMQSLRENWVLDQLRCKSLLTITYLSVGFHASQSRTNGRERRRGAAYPLMGLKSGYATRSRHLHLWKLSFDLSNSRPLAAAGDALCRPPSEEEVSAFGVCFGMIYETSLHR</sequence>